<dbReference type="PROSITE" id="PS00061">
    <property type="entry name" value="ADH_SHORT"/>
    <property type="match status" value="1"/>
</dbReference>
<dbReference type="AlphaFoldDB" id="A0A0D2GLB6"/>
<dbReference type="InterPro" id="IPR002347">
    <property type="entry name" value="SDR_fam"/>
</dbReference>
<dbReference type="Gene3D" id="3.40.50.720">
    <property type="entry name" value="NAD(P)-binding Rossmann-like Domain"/>
    <property type="match status" value="1"/>
</dbReference>
<dbReference type="STRING" id="1442368.A0A0D2GLB6"/>
<dbReference type="GeneID" id="25305407"/>
<evidence type="ECO:0000256" key="1">
    <source>
        <dbReference type="ARBA" id="ARBA00022857"/>
    </source>
</evidence>
<reference evidence="2 3" key="1">
    <citation type="submission" date="2015-01" db="EMBL/GenBank/DDBJ databases">
        <title>The Genome Sequence of Fonsecaea pedrosoi CBS 271.37.</title>
        <authorList>
            <consortium name="The Broad Institute Genomics Platform"/>
            <person name="Cuomo C."/>
            <person name="de Hoog S."/>
            <person name="Gorbushina A."/>
            <person name="Stielow B."/>
            <person name="Teixiera M."/>
            <person name="Abouelleil A."/>
            <person name="Chapman S.B."/>
            <person name="Priest M."/>
            <person name="Young S.K."/>
            <person name="Wortman J."/>
            <person name="Nusbaum C."/>
            <person name="Birren B."/>
        </authorList>
    </citation>
    <scope>NUCLEOTIDE SEQUENCE [LARGE SCALE GENOMIC DNA]</scope>
    <source>
        <strain evidence="2 3">CBS 271.37</strain>
    </source>
</reference>
<dbReference type="EMBL" id="KN846972">
    <property type="protein sequence ID" value="KIW79305.1"/>
    <property type="molecule type" value="Genomic_DNA"/>
</dbReference>
<organism evidence="2 3">
    <name type="scientific">Fonsecaea pedrosoi CBS 271.37</name>
    <dbReference type="NCBI Taxonomy" id="1442368"/>
    <lineage>
        <taxon>Eukaryota</taxon>
        <taxon>Fungi</taxon>
        <taxon>Dikarya</taxon>
        <taxon>Ascomycota</taxon>
        <taxon>Pezizomycotina</taxon>
        <taxon>Eurotiomycetes</taxon>
        <taxon>Chaetothyriomycetidae</taxon>
        <taxon>Chaetothyriales</taxon>
        <taxon>Herpotrichiellaceae</taxon>
        <taxon>Fonsecaea</taxon>
    </lineage>
</organism>
<dbReference type="SUPFAM" id="SSF51735">
    <property type="entry name" value="NAD(P)-binding Rossmann-fold domains"/>
    <property type="match status" value="1"/>
</dbReference>
<protein>
    <submittedName>
        <fullName evidence="2">Uncharacterized protein</fullName>
    </submittedName>
</protein>
<dbReference type="PRINTS" id="PR00080">
    <property type="entry name" value="SDRFAMILY"/>
</dbReference>
<accession>A0A0D2GLB6</accession>
<evidence type="ECO:0000313" key="2">
    <source>
        <dbReference type="EMBL" id="KIW79305.1"/>
    </source>
</evidence>
<dbReference type="PANTHER" id="PTHR42820:SF1">
    <property type="entry name" value="SHORT-CHAIN DEHYDROGENASE_REDUCTASE FAMILY PROTEIN"/>
    <property type="match status" value="1"/>
</dbReference>
<gene>
    <name evidence="2" type="ORF">Z517_05917</name>
</gene>
<dbReference type="PANTHER" id="PTHR42820">
    <property type="entry name" value="SHORT-CHAIN DEHYDROGENASE REDUCTASE"/>
    <property type="match status" value="1"/>
</dbReference>
<keyword evidence="1" id="KW-0521">NADP</keyword>
<name>A0A0D2GLB6_9EURO</name>
<keyword evidence="3" id="KW-1185">Reference proteome</keyword>
<dbReference type="PRINTS" id="PR00081">
    <property type="entry name" value="GDHRDH"/>
</dbReference>
<dbReference type="Proteomes" id="UP000053029">
    <property type="component" value="Unassembled WGS sequence"/>
</dbReference>
<dbReference type="VEuPathDB" id="FungiDB:Z517_05917"/>
<dbReference type="RefSeq" id="XP_013283113.1">
    <property type="nucleotide sequence ID" value="XM_013427659.1"/>
</dbReference>
<proteinExistence type="predicted"/>
<evidence type="ECO:0000313" key="3">
    <source>
        <dbReference type="Proteomes" id="UP000053029"/>
    </source>
</evidence>
<dbReference type="InterPro" id="IPR036291">
    <property type="entry name" value="NAD(P)-bd_dom_sf"/>
</dbReference>
<dbReference type="Pfam" id="PF13561">
    <property type="entry name" value="adh_short_C2"/>
    <property type="match status" value="1"/>
</dbReference>
<dbReference type="CDD" id="cd05233">
    <property type="entry name" value="SDR_c"/>
    <property type="match status" value="1"/>
</dbReference>
<dbReference type="HOGENOM" id="CLU_010194_1_0_1"/>
<dbReference type="GO" id="GO:0016491">
    <property type="term" value="F:oxidoreductase activity"/>
    <property type="evidence" value="ECO:0007669"/>
    <property type="project" value="UniProtKB-ARBA"/>
</dbReference>
<dbReference type="InterPro" id="IPR020904">
    <property type="entry name" value="Sc_DH/Rdtase_CS"/>
</dbReference>
<sequence length="275" mass="28935">MVFRSGPLTPGVAFVTGGARGLGNAIAVSFAKDGARGVVIVDILSDDLLEAGRKNVETYGARCIAIKADVTKEDDVARAIEETITTFGRIDYAANFAGIVGPINLRIWTTSIETVRKVLEVNTIGVWICTSQLIKAMMKQEAVEFEPGRAPCRGSIVNCASVNSIMSAEGSGPYTASKHAVAGITKAAALEARRHGIRVNSLSPGFIATQLVQGLDLGMSPEEAEANWKAIEARQGRTAVPEDIGDAVVMLSSTRGSLVIGQNLVVDGGFTICEN</sequence>
<dbReference type="FunFam" id="3.40.50.720:FF:000084">
    <property type="entry name" value="Short-chain dehydrogenase reductase"/>
    <property type="match status" value="1"/>
</dbReference>
<dbReference type="OrthoDB" id="5840532at2759"/>